<accession>A0AAD9KWT3</accession>
<comment type="caution">
    <text evidence="1">The sequence shown here is derived from an EMBL/GenBank/DDBJ whole genome shotgun (WGS) entry which is preliminary data.</text>
</comment>
<gene>
    <name evidence="1" type="ORF">NP493_509g00002</name>
</gene>
<name>A0AAD9KWT3_RIDPI</name>
<dbReference type="EMBL" id="JAODUO010000509">
    <property type="protein sequence ID" value="KAK2179148.1"/>
    <property type="molecule type" value="Genomic_DNA"/>
</dbReference>
<sequence length="275" mass="31524">MSFLANFDRDATIQNTAQLPKPKVLDDRFYWNFNVGPKGDTLHLENVALVIPEGALDRELTVTLAISCNTADMPKLSDEKRSEISDMNWRAPYENYGRNVEPEKLIDNERWKSNSDIDEPMQWHLIERTVNYSTAGSTVQCSVEIDHFSGYSFTGEYAFISKTSGKKVIADSFTAFVYITREEDDAREVQVCIVHKAGIEVRNRTYNQGATRRTGQTYPWSKPVFDIVPRYFLSLVKYIIYGGGFNAKINPSTLFQLTKFARNMHCISKHKFKSK</sequence>
<evidence type="ECO:0000313" key="2">
    <source>
        <dbReference type="Proteomes" id="UP001209878"/>
    </source>
</evidence>
<evidence type="ECO:0000313" key="1">
    <source>
        <dbReference type="EMBL" id="KAK2179148.1"/>
    </source>
</evidence>
<proteinExistence type="predicted"/>
<keyword evidence="2" id="KW-1185">Reference proteome</keyword>
<protein>
    <submittedName>
        <fullName evidence="1">Uncharacterized protein</fullName>
    </submittedName>
</protein>
<dbReference type="AlphaFoldDB" id="A0AAD9KWT3"/>
<reference evidence="1" key="1">
    <citation type="journal article" date="2023" name="Mol. Biol. Evol.">
        <title>Third-Generation Sequencing Reveals the Adaptive Role of the Epigenome in Three Deep-Sea Polychaetes.</title>
        <authorList>
            <person name="Perez M."/>
            <person name="Aroh O."/>
            <person name="Sun Y."/>
            <person name="Lan Y."/>
            <person name="Juniper S.K."/>
            <person name="Young C.R."/>
            <person name="Angers B."/>
            <person name="Qian P.Y."/>
        </authorList>
    </citation>
    <scope>NUCLEOTIDE SEQUENCE</scope>
    <source>
        <strain evidence="1">R07B-5</strain>
    </source>
</reference>
<dbReference type="Proteomes" id="UP001209878">
    <property type="component" value="Unassembled WGS sequence"/>
</dbReference>
<organism evidence="1 2">
    <name type="scientific">Ridgeia piscesae</name>
    <name type="common">Tubeworm</name>
    <dbReference type="NCBI Taxonomy" id="27915"/>
    <lineage>
        <taxon>Eukaryota</taxon>
        <taxon>Metazoa</taxon>
        <taxon>Spiralia</taxon>
        <taxon>Lophotrochozoa</taxon>
        <taxon>Annelida</taxon>
        <taxon>Polychaeta</taxon>
        <taxon>Sedentaria</taxon>
        <taxon>Canalipalpata</taxon>
        <taxon>Sabellida</taxon>
        <taxon>Siboglinidae</taxon>
        <taxon>Ridgeia</taxon>
    </lineage>
</organism>